<organism evidence="1 2">
    <name type="scientific">Croceitalea vernalis</name>
    <dbReference type="NCBI Taxonomy" id="3075599"/>
    <lineage>
        <taxon>Bacteria</taxon>
        <taxon>Pseudomonadati</taxon>
        <taxon>Bacteroidota</taxon>
        <taxon>Flavobacteriia</taxon>
        <taxon>Flavobacteriales</taxon>
        <taxon>Flavobacteriaceae</taxon>
        <taxon>Croceitalea</taxon>
    </lineage>
</organism>
<dbReference type="PROSITE" id="PS51257">
    <property type="entry name" value="PROKAR_LIPOPROTEIN"/>
    <property type="match status" value="1"/>
</dbReference>
<dbReference type="Pfam" id="PF11832">
    <property type="entry name" value="DUF3352"/>
    <property type="match status" value="1"/>
</dbReference>
<reference evidence="1 2" key="1">
    <citation type="submission" date="2023-09" db="EMBL/GenBank/DDBJ databases">
        <authorList>
            <person name="Rey-Velasco X."/>
        </authorList>
    </citation>
    <scope>NUCLEOTIDE SEQUENCE [LARGE SCALE GENOMIC DNA]</scope>
    <source>
        <strain evidence="1 2">P007</strain>
    </source>
</reference>
<evidence type="ECO:0000313" key="1">
    <source>
        <dbReference type="EMBL" id="MDT0622489.1"/>
    </source>
</evidence>
<comment type="caution">
    <text evidence="1">The sequence shown here is derived from an EMBL/GenBank/DDBJ whole genome shotgun (WGS) entry which is preliminary data.</text>
</comment>
<accession>A0ABU3BJZ4</accession>
<keyword evidence="2" id="KW-1185">Reference proteome</keyword>
<name>A0ABU3BJZ4_9FLAO</name>
<evidence type="ECO:0000313" key="2">
    <source>
        <dbReference type="Proteomes" id="UP001250662"/>
    </source>
</evidence>
<dbReference type="InterPro" id="IPR015943">
    <property type="entry name" value="WD40/YVTN_repeat-like_dom_sf"/>
</dbReference>
<gene>
    <name evidence="1" type="ORF">RM520_12725</name>
</gene>
<sequence length="818" mass="92901">MKFKIVFLFVLILACAEQKTTTDSILSFLPQNAAAVLKVNTLSNFKSELKNSEILSKIDKTRLYQTISNKIDGINFLNPETTCTIAFYELGKNNFEFFFIAEKDPQFFDLDNVANKRIEELTYENKTINKYQLETSEFFSIIIEEKIIVTSSLMLLENSIRAGYNNSTNEHLEKLYTTADPTKAASIFINLKDNSTIFSGLLKESTKVNPKQFANWVAVDFTTNQNALTLSGVALANDSTKNFINLFKGTTPLANGISQIAPKNADGFVSYAFGNYEVFLNNQKSYLDQVKSQDTIFNTVEEVGIIYMNSKKAFVLNTFGGEGLSEKISNLSGETSSYQGNELFEIKDKNWLSKAFNPLIRDFENNYATIISNSFVFASNKETIQSIIANVKSGNTFNTSRTYETAMTSLANESSLLFLANQKGIQYFLDNDFNQTLSDDFKKIKFDDYTFAGQLVADQNFYHSTALISKINKTVENNSVGPLFTLELDTDLAIDPKFVKNHRTNKQEIIVQDTDNFLYLISTTGKVLWKKQLEGRIRGKIHQVDIFKNGKLQLAFCTNNQFLVLDRNGEEVSPFNKKFEGGNLNPLAVFDYENTKNYRFVVTQGRKVYMYNSKAEIVDGFKFTEANSSIIKAPQHFRIAKKDYLIFALDNNSLAIRHRAGQQRLKVNDKIDFSDNDLFLYKNKFSVTDKKGVLHQIDTKGKLSKTNFNLNENHGMFATSKTLALMNENILSIKGKKVELEIGVFTAPKIFYIYDKIYVSVTDLQNQKIYLFDSQAKSIANFPVYGNSLIDLVDMDGDRKLEFVAKDQENSIIVYKMN</sequence>
<protein>
    <submittedName>
        <fullName evidence="1">Ribonuclease HII</fullName>
    </submittedName>
</protein>
<dbReference type="InterPro" id="IPR011047">
    <property type="entry name" value="Quinoprotein_ADH-like_sf"/>
</dbReference>
<dbReference type="InterPro" id="IPR021787">
    <property type="entry name" value="DUF3352"/>
</dbReference>
<dbReference type="RefSeq" id="WP_311388245.1">
    <property type="nucleotide sequence ID" value="NZ_JAVRHU010000003.1"/>
</dbReference>
<dbReference type="Gene3D" id="2.130.10.10">
    <property type="entry name" value="YVTN repeat-like/Quinoprotein amine dehydrogenase"/>
    <property type="match status" value="1"/>
</dbReference>
<dbReference type="EMBL" id="JAVRHU010000003">
    <property type="protein sequence ID" value="MDT0622489.1"/>
    <property type="molecule type" value="Genomic_DNA"/>
</dbReference>
<proteinExistence type="predicted"/>
<dbReference type="Proteomes" id="UP001250662">
    <property type="component" value="Unassembled WGS sequence"/>
</dbReference>
<dbReference type="SUPFAM" id="SSF50998">
    <property type="entry name" value="Quinoprotein alcohol dehydrogenase-like"/>
    <property type="match status" value="1"/>
</dbReference>